<name>V7DGF3_9PSED</name>
<accession>V7DGF3</accession>
<evidence type="ECO:0000313" key="2">
    <source>
        <dbReference type="Proteomes" id="UP000018511"/>
    </source>
</evidence>
<evidence type="ECO:0000313" key="1">
    <source>
        <dbReference type="EMBL" id="ESW40431.1"/>
    </source>
</evidence>
<reference evidence="1 2" key="1">
    <citation type="submission" date="2013-10" db="EMBL/GenBank/DDBJ databases">
        <title>Whole Genome Shotgun Sequence of Pseudomonas taiwanensis SJ9.</title>
        <authorList>
            <person name="Hong S.-J."/>
            <person name="Shin J.-H."/>
        </authorList>
    </citation>
    <scope>NUCLEOTIDE SEQUENCE [LARGE SCALE GENOMIC DNA]</scope>
    <source>
        <strain evidence="1 2">SJ9</strain>
    </source>
</reference>
<dbReference type="Proteomes" id="UP000018511">
    <property type="component" value="Unassembled WGS sequence"/>
</dbReference>
<sequence length="36" mass="4115">MEITLSQRGKDAPKFGKLPTTGDKLFRMIMIVKCEM</sequence>
<organism evidence="1 2">
    <name type="scientific">Pseudomonas taiwanensis SJ9</name>
    <dbReference type="NCBI Taxonomy" id="1388762"/>
    <lineage>
        <taxon>Bacteria</taxon>
        <taxon>Pseudomonadati</taxon>
        <taxon>Pseudomonadota</taxon>
        <taxon>Gammaproteobacteria</taxon>
        <taxon>Pseudomonadales</taxon>
        <taxon>Pseudomonadaceae</taxon>
        <taxon>Pseudomonas</taxon>
    </lineage>
</organism>
<protein>
    <submittedName>
        <fullName evidence="1">Uncharacterized protein</fullName>
    </submittedName>
</protein>
<proteinExistence type="predicted"/>
<comment type="caution">
    <text evidence="1">The sequence shown here is derived from an EMBL/GenBank/DDBJ whole genome shotgun (WGS) entry which is preliminary data.</text>
</comment>
<dbReference type="AlphaFoldDB" id="V7DGF3"/>
<dbReference type="EMBL" id="AXUP01000062">
    <property type="protein sequence ID" value="ESW40431.1"/>
    <property type="molecule type" value="Genomic_DNA"/>
</dbReference>
<gene>
    <name evidence="1" type="ORF">O164_06330</name>
</gene>